<evidence type="ECO:0000256" key="2">
    <source>
        <dbReference type="ARBA" id="ARBA00022801"/>
    </source>
</evidence>
<dbReference type="PROSITE" id="PS50054">
    <property type="entry name" value="TYR_PHOSPHATASE_DUAL"/>
    <property type="match status" value="1"/>
</dbReference>
<evidence type="ECO:0000313" key="7">
    <source>
        <dbReference type="EMBL" id="QDU81951.1"/>
    </source>
</evidence>
<evidence type="ECO:0000256" key="4">
    <source>
        <dbReference type="SAM" id="Phobius"/>
    </source>
</evidence>
<sequence length="250" mass="27989">MSSNSKPAQTIPEKQTWTQHYFSRKRLIIFGSILVLIAGGVIWDECFKYQYFAKRFGTVVPGELYRSGQISDAMFTPTVKKYDIKVVIDLTGYDYTDPYQVNEVEASKELGVEHCRMRLDGDGRGDIQHYADAIEKIIESQQNNEPVLIHCAAGAHRTGGIVACYRMLFEEMSADEAYAEMCSYGLGGGIEGRLPTYINEHIEELAVELHGRGILKTMPATLPQIGKDPLTIQEKQEHAENDSSRSTASI</sequence>
<evidence type="ECO:0000256" key="3">
    <source>
        <dbReference type="ARBA" id="ARBA00022912"/>
    </source>
</evidence>
<keyword evidence="4" id="KW-1133">Transmembrane helix</keyword>
<evidence type="ECO:0000259" key="6">
    <source>
        <dbReference type="PROSITE" id="PS50056"/>
    </source>
</evidence>
<reference evidence="7 8" key="1">
    <citation type="submission" date="2019-02" db="EMBL/GenBank/DDBJ databases">
        <title>Deep-cultivation of Planctomycetes and their phenomic and genomic characterization uncovers novel biology.</title>
        <authorList>
            <person name="Wiegand S."/>
            <person name="Jogler M."/>
            <person name="Boedeker C."/>
            <person name="Pinto D."/>
            <person name="Vollmers J."/>
            <person name="Rivas-Marin E."/>
            <person name="Kohn T."/>
            <person name="Peeters S.H."/>
            <person name="Heuer A."/>
            <person name="Rast P."/>
            <person name="Oberbeckmann S."/>
            <person name="Bunk B."/>
            <person name="Jeske O."/>
            <person name="Meyerdierks A."/>
            <person name="Storesund J.E."/>
            <person name="Kallscheuer N."/>
            <person name="Luecker S."/>
            <person name="Lage O.M."/>
            <person name="Pohl T."/>
            <person name="Merkel B.J."/>
            <person name="Hornburger P."/>
            <person name="Mueller R.-W."/>
            <person name="Bruemmer F."/>
            <person name="Labrenz M."/>
            <person name="Spormann A.M."/>
            <person name="Op den Camp H."/>
            <person name="Overmann J."/>
            <person name="Amann R."/>
            <person name="Jetten M.S.M."/>
            <person name="Mascher T."/>
            <person name="Medema M.H."/>
            <person name="Devos D.P."/>
            <person name="Kaster A.-K."/>
            <person name="Ovreas L."/>
            <person name="Rohde M."/>
            <person name="Galperin M.Y."/>
            <person name="Jogler C."/>
        </authorList>
    </citation>
    <scope>NUCLEOTIDE SEQUENCE [LARGE SCALE GENOMIC DNA]</scope>
    <source>
        <strain evidence="7 8">Pla110</strain>
    </source>
</reference>
<keyword evidence="3" id="KW-0904">Protein phosphatase</keyword>
<dbReference type="InterPro" id="IPR020422">
    <property type="entry name" value="TYR_PHOSPHATASE_DUAL_dom"/>
</dbReference>
<accession>A0A518CRU5</accession>
<name>A0A518CRU5_9PLAN</name>
<dbReference type="InterPro" id="IPR000387">
    <property type="entry name" value="Tyr_Pase_dom"/>
</dbReference>
<feature type="domain" description="Tyrosine-protein phosphatase" evidence="5">
    <location>
        <begin position="55"/>
        <end position="210"/>
    </location>
</feature>
<dbReference type="PANTHER" id="PTHR31126:SF1">
    <property type="entry name" value="TYROSINE SPECIFIC PROTEIN PHOSPHATASES DOMAIN-CONTAINING PROTEIN"/>
    <property type="match status" value="1"/>
</dbReference>
<feature type="domain" description="Tyrosine specific protein phosphatases" evidence="6">
    <location>
        <begin position="128"/>
        <end position="181"/>
    </location>
</feature>
<evidence type="ECO:0000313" key="8">
    <source>
        <dbReference type="Proteomes" id="UP000317178"/>
    </source>
</evidence>
<keyword evidence="2" id="KW-0378">Hydrolase</keyword>
<dbReference type="PROSITE" id="PS50056">
    <property type="entry name" value="TYR_PHOSPHATASE_2"/>
    <property type="match status" value="1"/>
</dbReference>
<dbReference type="OrthoDB" id="9814896at2"/>
<dbReference type="Proteomes" id="UP000317178">
    <property type="component" value="Chromosome"/>
</dbReference>
<keyword evidence="8" id="KW-1185">Reference proteome</keyword>
<dbReference type="InterPro" id="IPR000340">
    <property type="entry name" value="Dual-sp_phosphatase_cat-dom"/>
</dbReference>
<keyword evidence="4" id="KW-0812">Transmembrane</keyword>
<comment type="similarity">
    <text evidence="1">Belongs to the protein-tyrosine phosphatase family.</text>
</comment>
<dbReference type="KEGG" id="plon:Pla110_37030"/>
<evidence type="ECO:0000256" key="1">
    <source>
        <dbReference type="ARBA" id="ARBA00009580"/>
    </source>
</evidence>
<evidence type="ECO:0000259" key="5">
    <source>
        <dbReference type="PROSITE" id="PS50054"/>
    </source>
</evidence>
<dbReference type="InterPro" id="IPR029021">
    <property type="entry name" value="Prot-tyrosine_phosphatase-like"/>
</dbReference>
<dbReference type="Gene3D" id="3.90.190.10">
    <property type="entry name" value="Protein tyrosine phosphatase superfamily"/>
    <property type="match status" value="1"/>
</dbReference>
<dbReference type="InterPro" id="IPR016130">
    <property type="entry name" value="Tyr_Pase_AS"/>
</dbReference>
<gene>
    <name evidence="7" type="ORF">Pla110_37030</name>
</gene>
<dbReference type="PROSITE" id="PS00383">
    <property type="entry name" value="TYR_PHOSPHATASE_1"/>
    <property type="match status" value="1"/>
</dbReference>
<protein>
    <submittedName>
        <fullName evidence="7">Dual specificity phosphatase, catalytic domain</fullName>
    </submittedName>
</protein>
<keyword evidence="4" id="KW-0472">Membrane</keyword>
<dbReference type="GO" id="GO:0004721">
    <property type="term" value="F:phosphoprotein phosphatase activity"/>
    <property type="evidence" value="ECO:0007669"/>
    <property type="project" value="UniProtKB-KW"/>
</dbReference>
<dbReference type="Pfam" id="PF00782">
    <property type="entry name" value="DSPc"/>
    <property type="match status" value="1"/>
</dbReference>
<dbReference type="AlphaFoldDB" id="A0A518CRU5"/>
<dbReference type="EMBL" id="CP036281">
    <property type="protein sequence ID" value="QDU81951.1"/>
    <property type="molecule type" value="Genomic_DNA"/>
</dbReference>
<dbReference type="PANTHER" id="PTHR31126">
    <property type="entry name" value="TYROSINE-PROTEIN PHOSPHATASE"/>
    <property type="match status" value="1"/>
</dbReference>
<organism evidence="7 8">
    <name type="scientific">Polystyrenella longa</name>
    <dbReference type="NCBI Taxonomy" id="2528007"/>
    <lineage>
        <taxon>Bacteria</taxon>
        <taxon>Pseudomonadati</taxon>
        <taxon>Planctomycetota</taxon>
        <taxon>Planctomycetia</taxon>
        <taxon>Planctomycetales</taxon>
        <taxon>Planctomycetaceae</taxon>
        <taxon>Polystyrenella</taxon>
    </lineage>
</organism>
<dbReference type="RefSeq" id="WP_144997725.1">
    <property type="nucleotide sequence ID" value="NZ_CP036281.1"/>
</dbReference>
<dbReference type="SUPFAM" id="SSF52799">
    <property type="entry name" value="(Phosphotyrosine protein) phosphatases II"/>
    <property type="match status" value="1"/>
</dbReference>
<proteinExistence type="inferred from homology"/>
<feature type="transmembrane region" description="Helical" evidence="4">
    <location>
        <begin position="27"/>
        <end position="43"/>
    </location>
</feature>